<dbReference type="SUPFAM" id="SSF50729">
    <property type="entry name" value="PH domain-like"/>
    <property type="match status" value="1"/>
</dbReference>
<keyword evidence="2" id="KW-0597">Phosphoprotein</keyword>
<dbReference type="Pfam" id="PF06311">
    <property type="entry name" value="NumbF"/>
    <property type="match status" value="1"/>
</dbReference>
<reference evidence="5 6" key="1">
    <citation type="submission" date="2019-07" db="EMBL/GenBank/DDBJ databases">
        <title>Draft genome assembly of a fouling barnacle, Amphibalanus amphitrite (Darwin, 1854): The first reference genome for Thecostraca.</title>
        <authorList>
            <person name="Kim W."/>
        </authorList>
    </citation>
    <scope>NUCLEOTIDE SEQUENCE [LARGE SCALE GENOMIC DNA]</scope>
    <source>
        <strain evidence="5">SNU_AA5</strain>
        <tissue evidence="5">Soma without cirri and trophi</tissue>
    </source>
</reference>
<dbReference type="InterPro" id="IPR012337">
    <property type="entry name" value="RNaseH-like_sf"/>
</dbReference>
<dbReference type="InterPro" id="IPR006020">
    <property type="entry name" value="PTB/PI_dom"/>
</dbReference>
<dbReference type="AlphaFoldDB" id="A0A6A4UZR2"/>
<feature type="region of interest" description="Disordered" evidence="3">
    <location>
        <begin position="708"/>
        <end position="768"/>
    </location>
</feature>
<dbReference type="OrthoDB" id="8050953at2759"/>
<dbReference type="SMART" id="SM00462">
    <property type="entry name" value="PTB"/>
    <property type="match status" value="1"/>
</dbReference>
<evidence type="ECO:0000259" key="4">
    <source>
        <dbReference type="PROSITE" id="PS01179"/>
    </source>
</evidence>
<dbReference type="InterPro" id="IPR011993">
    <property type="entry name" value="PH-like_dom_sf"/>
</dbReference>
<dbReference type="Gene3D" id="2.30.29.30">
    <property type="entry name" value="Pleckstrin-homology domain (PH domain)/Phosphotyrosine-binding domain (PTB)"/>
    <property type="match status" value="1"/>
</dbReference>
<evidence type="ECO:0000313" key="6">
    <source>
        <dbReference type="Proteomes" id="UP000440578"/>
    </source>
</evidence>
<evidence type="ECO:0000256" key="2">
    <source>
        <dbReference type="ARBA" id="ARBA00022553"/>
    </source>
</evidence>
<gene>
    <name evidence="5" type="primary">numb_0</name>
    <name evidence="5" type="ORF">FJT64_014631</name>
</gene>
<dbReference type="SUPFAM" id="SSF53098">
    <property type="entry name" value="Ribonuclease H-like"/>
    <property type="match status" value="1"/>
</dbReference>
<organism evidence="5 6">
    <name type="scientific">Amphibalanus amphitrite</name>
    <name type="common">Striped barnacle</name>
    <name type="synonym">Balanus amphitrite</name>
    <dbReference type="NCBI Taxonomy" id="1232801"/>
    <lineage>
        <taxon>Eukaryota</taxon>
        <taxon>Metazoa</taxon>
        <taxon>Ecdysozoa</taxon>
        <taxon>Arthropoda</taxon>
        <taxon>Crustacea</taxon>
        <taxon>Multicrustacea</taxon>
        <taxon>Cirripedia</taxon>
        <taxon>Thoracica</taxon>
        <taxon>Thoracicalcarea</taxon>
        <taxon>Balanomorpha</taxon>
        <taxon>Balanoidea</taxon>
        <taxon>Balanidae</taxon>
        <taxon>Amphibalaninae</taxon>
        <taxon>Amphibalanus</taxon>
    </lineage>
</organism>
<dbReference type="PANTHER" id="PTHR47368:SF2">
    <property type="entry name" value="PID DOMAIN-CONTAINING PROTEIN"/>
    <property type="match status" value="1"/>
</dbReference>
<dbReference type="InterPro" id="IPR016698">
    <property type="entry name" value="Numb/numb-like"/>
</dbReference>
<evidence type="ECO:0000256" key="3">
    <source>
        <dbReference type="SAM" id="MobiDB-lite"/>
    </source>
</evidence>
<proteinExistence type="predicted"/>
<dbReference type="InterPro" id="IPR010449">
    <property type="entry name" value="Numb_domain"/>
</dbReference>
<keyword evidence="6" id="KW-1185">Reference proteome</keyword>
<dbReference type="InterPro" id="IPR036397">
    <property type="entry name" value="RNaseH_sf"/>
</dbReference>
<dbReference type="PROSITE" id="PS01179">
    <property type="entry name" value="PID"/>
    <property type="match status" value="1"/>
</dbReference>
<dbReference type="PANTHER" id="PTHR47368">
    <property type="entry name" value="NUMB"/>
    <property type="match status" value="1"/>
</dbReference>
<sequence>MRTPLEPFDIGSVATRLYLGCVQVYESRGMQVCEDALKLVRSQRRRPLRGILYVSGDGLRVVDDETKDLIVDQTIEKVSFCAPDRNHERGFSYICRDGTTRRWMCHTFLAIRESGDRLSHAVGCAFAACLERKQKRDKECSVTMTVDPTTSSFTRFGSFRQGTITDRLNDPQECKPAEPVPVLPVSNPYAVERPHAPVGMFERQGSVRLQGRLSEASPFKRQYSLRLNELPSTLERQGRLPSRDNTPRVAPIPEVPAIDEREEDETNVNILCRELSSGLNMVNGAQTPQNAPNDSTWSLFADDVAILATGPSLESCAAKMQPALDTVASWARDWKVQASASKCCFTTFTLDPKECGGKVVPTLKFSGEPLRYDPNPTFLGITFDDQLTFSSHISSLKDRMAKRRQCLQALAGKTYGAHRRTLRTAYITYIRSVFEYGAAVYFTHASPALRAKIETEQNRCARIITGCILPTNRAALLAEADLPALTVRAKELAATEASRIARLPAEDRAKQLLERDPRPRLKYRAHEAWKRACAQAAEEGRPEPALPDEDALLPHKPCIRRVGQWTLREAGVSDCPAEPFLRVSPEPPWSAHQGSVTFIVDLPTTTRRTDPPDKRREAAERALAALPAPDCSIWSDGSAAGGTSNGGGGAAIILHRENDRRIECLAAAGTHCSSTRAELVAVREALKSLASLPADSLDAIKEIRLCTDSRAEEPSPSPARPDDWLNSLNSGSGTPAGRSDSAHGSTPEPEWHAPTPAEDTWRSDPFDSEWAQIAERNNRANKATNPFIGGGPVKTFEVHM</sequence>
<dbReference type="GO" id="GO:0005737">
    <property type="term" value="C:cytoplasm"/>
    <property type="evidence" value="ECO:0007669"/>
    <property type="project" value="TreeGrafter"/>
</dbReference>
<feature type="domain" description="PID" evidence="4">
    <location>
        <begin position="18"/>
        <end position="139"/>
    </location>
</feature>
<evidence type="ECO:0000313" key="5">
    <source>
        <dbReference type="EMBL" id="KAF0286865.1"/>
    </source>
</evidence>
<accession>A0A6A4UZR2</accession>
<protein>
    <submittedName>
        <fullName evidence="5">Protein numb</fullName>
    </submittedName>
</protein>
<name>A0A6A4UZR2_AMPAM</name>
<dbReference type="Gene3D" id="3.30.420.10">
    <property type="entry name" value="Ribonuclease H-like superfamily/Ribonuclease H"/>
    <property type="match status" value="1"/>
</dbReference>
<keyword evidence="1" id="KW-0217">Developmental protein</keyword>
<dbReference type="CDD" id="cd01268">
    <property type="entry name" value="PTB_Numb"/>
    <property type="match status" value="1"/>
</dbReference>
<dbReference type="Pfam" id="PF00640">
    <property type="entry name" value="PID"/>
    <property type="match status" value="1"/>
</dbReference>
<evidence type="ECO:0000256" key="1">
    <source>
        <dbReference type="ARBA" id="ARBA00022473"/>
    </source>
</evidence>
<comment type="caution">
    <text evidence="5">The sequence shown here is derived from an EMBL/GenBank/DDBJ whole genome shotgun (WGS) entry which is preliminary data.</text>
</comment>
<dbReference type="EMBL" id="VIIS01002223">
    <property type="protein sequence ID" value="KAF0286865.1"/>
    <property type="molecule type" value="Genomic_DNA"/>
</dbReference>
<dbReference type="GO" id="GO:0003676">
    <property type="term" value="F:nucleic acid binding"/>
    <property type="evidence" value="ECO:0007669"/>
    <property type="project" value="InterPro"/>
</dbReference>
<dbReference type="Proteomes" id="UP000440578">
    <property type="component" value="Unassembled WGS sequence"/>
</dbReference>